<sequence>MNHNKVLKSDRTGRLNWSNLEPEMDAVQFHIRNRKFKNAYEAVNRTGRTEERGSPSLLTSTEIQRLPPSSSSSRSLASRPTTTVLDIFLTLFPFLLARYFSSFPFEFRTSLVAGLFSLLC</sequence>
<comment type="caution">
    <text evidence="2">The sequence shown here is derived from an EMBL/GenBank/DDBJ whole genome shotgun (WGS) entry which is preliminary data.</text>
</comment>
<organism evidence="2 3">
    <name type="scientific">Stylosanthes scabra</name>
    <dbReference type="NCBI Taxonomy" id="79078"/>
    <lineage>
        <taxon>Eukaryota</taxon>
        <taxon>Viridiplantae</taxon>
        <taxon>Streptophyta</taxon>
        <taxon>Embryophyta</taxon>
        <taxon>Tracheophyta</taxon>
        <taxon>Spermatophyta</taxon>
        <taxon>Magnoliopsida</taxon>
        <taxon>eudicotyledons</taxon>
        <taxon>Gunneridae</taxon>
        <taxon>Pentapetalae</taxon>
        <taxon>rosids</taxon>
        <taxon>fabids</taxon>
        <taxon>Fabales</taxon>
        <taxon>Fabaceae</taxon>
        <taxon>Papilionoideae</taxon>
        <taxon>50 kb inversion clade</taxon>
        <taxon>dalbergioids sensu lato</taxon>
        <taxon>Dalbergieae</taxon>
        <taxon>Pterocarpus clade</taxon>
        <taxon>Stylosanthes</taxon>
    </lineage>
</organism>
<dbReference type="Proteomes" id="UP001341840">
    <property type="component" value="Unassembled WGS sequence"/>
</dbReference>
<gene>
    <name evidence="2" type="ORF">PIB30_096637</name>
</gene>
<reference evidence="2 3" key="1">
    <citation type="journal article" date="2023" name="Plants (Basel)">
        <title>Bridging the Gap: Combining Genomics and Transcriptomics Approaches to Understand Stylosanthes scabra, an Orphan Legume from the Brazilian Caatinga.</title>
        <authorList>
            <person name="Ferreira-Neto J.R.C."/>
            <person name="da Silva M.D."/>
            <person name="Binneck E."/>
            <person name="de Melo N.F."/>
            <person name="da Silva R.H."/>
            <person name="de Melo A.L.T.M."/>
            <person name="Pandolfi V."/>
            <person name="Bustamante F.O."/>
            <person name="Brasileiro-Vidal A.C."/>
            <person name="Benko-Iseppon A.M."/>
        </authorList>
    </citation>
    <scope>NUCLEOTIDE SEQUENCE [LARGE SCALE GENOMIC DNA]</scope>
    <source>
        <tissue evidence="2">Leaves</tissue>
    </source>
</reference>
<dbReference type="EMBL" id="JASCZI010274169">
    <property type="protein sequence ID" value="MED6225743.1"/>
    <property type="molecule type" value="Genomic_DNA"/>
</dbReference>
<keyword evidence="3" id="KW-1185">Reference proteome</keyword>
<protein>
    <submittedName>
        <fullName evidence="2">Uncharacterized protein</fullName>
    </submittedName>
</protein>
<name>A0ABU6ZUQ6_9FABA</name>
<evidence type="ECO:0000313" key="2">
    <source>
        <dbReference type="EMBL" id="MED6225743.1"/>
    </source>
</evidence>
<accession>A0ABU6ZUQ6</accession>
<feature type="region of interest" description="Disordered" evidence="1">
    <location>
        <begin position="44"/>
        <end position="79"/>
    </location>
</feature>
<evidence type="ECO:0000313" key="3">
    <source>
        <dbReference type="Proteomes" id="UP001341840"/>
    </source>
</evidence>
<feature type="compositionally biased region" description="Low complexity" evidence="1">
    <location>
        <begin position="65"/>
        <end position="79"/>
    </location>
</feature>
<evidence type="ECO:0000256" key="1">
    <source>
        <dbReference type="SAM" id="MobiDB-lite"/>
    </source>
</evidence>
<proteinExistence type="predicted"/>